<dbReference type="AlphaFoldDB" id="A0A6L2J903"/>
<reference evidence="2" key="1">
    <citation type="journal article" date="2019" name="Sci. Rep.">
        <title>Draft genome of Tanacetum cinerariifolium, the natural source of mosquito coil.</title>
        <authorList>
            <person name="Yamashiro T."/>
            <person name="Shiraishi A."/>
            <person name="Satake H."/>
            <person name="Nakayama K."/>
        </authorList>
    </citation>
    <scope>NUCLEOTIDE SEQUENCE</scope>
</reference>
<organism evidence="2">
    <name type="scientific">Tanacetum cinerariifolium</name>
    <name type="common">Dalmatian daisy</name>
    <name type="synonym">Chrysanthemum cinerariifolium</name>
    <dbReference type="NCBI Taxonomy" id="118510"/>
    <lineage>
        <taxon>Eukaryota</taxon>
        <taxon>Viridiplantae</taxon>
        <taxon>Streptophyta</taxon>
        <taxon>Embryophyta</taxon>
        <taxon>Tracheophyta</taxon>
        <taxon>Spermatophyta</taxon>
        <taxon>Magnoliopsida</taxon>
        <taxon>eudicotyledons</taxon>
        <taxon>Gunneridae</taxon>
        <taxon>Pentapetalae</taxon>
        <taxon>asterids</taxon>
        <taxon>campanulids</taxon>
        <taxon>Asterales</taxon>
        <taxon>Asteraceae</taxon>
        <taxon>Asteroideae</taxon>
        <taxon>Anthemideae</taxon>
        <taxon>Anthemidinae</taxon>
        <taxon>Tanacetum</taxon>
    </lineage>
</organism>
<feature type="compositionally biased region" description="Basic and acidic residues" evidence="1">
    <location>
        <begin position="384"/>
        <end position="402"/>
    </location>
</feature>
<feature type="region of interest" description="Disordered" evidence="1">
    <location>
        <begin position="273"/>
        <end position="351"/>
    </location>
</feature>
<feature type="compositionally biased region" description="Basic and acidic residues" evidence="1">
    <location>
        <begin position="300"/>
        <end position="310"/>
    </location>
</feature>
<comment type="caution">
    <text evidence="2">The sequence shown here is derived from an EMBL/GenBank/DDBJ whole genome shotgun (WGS) entry which is preliminary data.</text>
</comment>
<protein>
    <submittedName>
        <fullName evidence="2">Uncharacterized protein</fullName>
    </submittedName>
</protein>
<proteinExistence type="predicted"/>
<feature type="region of interest" description="Disordered" evidence="1">
    <location>
        <begin position="366"/>
        <end position="408"/>
    </location>
</feature>
<gene>
    <name evidence="2" type="ORF">Tci_005369</name>
</gene>
<feature type="compositionally biased region" description="Acidic residues" evidence="1">
    <location>
        <begin position="311"/>
        <end position="328"/>
    </location>
</feature>
<name>A0A6L2J903_TANCI</name>
<feature type="compositionally biased region" description="Basic residues" evidence="1">
    <location>
        <begin position="273"/>
        <end position="284"/>
    </location>
</feature>
<accession>A0A6L2J903</accession>
<evidence type="ECO:0000313" key="2">
    <source>
        <dbReference type="EMBL" id="GEU33391.1"/>
    </source>
</evidence>
<evidence type="ECO:0000256" key="1">
    <source>
        <dbReference type="SAM" id="MobiDB-lite"/>
    </source>
</evidence>
<feature type="compositionally biased region" description="Acidic residues" evidence="1">
    <location>
        <begin position="337"/>
        <end position="351"/>
    </location>
</feature>
<sequence>METTVPQKEEKFQVVMDLIKNSLYFKAFTIFVDVPKKFIRQLWYSIKKVQGTDSYEFLLANMKCVVNADIFRMILDICLRMKGVNFTDVPDDDTTLAFLIELGYKGPLYKHTTCFWITCISHGELWQKNVYYPELIWEDLAYQIDHMKEKRSRRKNMSFPQEFKPELEQVKRKTSSKRRVKKKVTLSTNDNIISDDPATALKLGKFISKTKVKAETAIQVHVTHARIVIESVLEPTKRRKSGKVTCNPPKKLKSVPSLTPEDLEAADIMQAHKLSKKTSKRHPCKEKGITEENAILELGSKQESENSVEDKLDDEEKYDKEGDAEDEGNDHISDIQDTNDEDDETKSDEDDIYKYKIRMRKDEDEEMLNDKVEDSDKGDEEVTDAVKADAETSSEVKNDNKKTKLPLTSSSLSVSSDATIKSLFEVKIQSKVPHIQSPSMLRVLVSMISKPKVLTPVQETSSAAPITTLPPLLSLPHHMYLN</sequence>
<dbReference type="EMBL" id="BKCJ010000459">
    <property type="protein sequence ID" value="GEU33391.1"/>
    <property type="molecule type" value="Genomic_DNA"/>
</dbReference>
<feature type="region of interest" description="Disordered" evidence="1">
    <location>
        <begin position="237"/>
        <end position="258"/>
    </location>
</feature>